<organism evidence="1 2">
    <name type="scientific">Trifolium subterraneum</name>
    <name type="common">Subterranean clover</name>
    <dbReference type="NCBI Taxonomy" id="3900"/>
    <lineage>
        <taxon>Eukaryota</taxon>
        <taxon>Viridiplantae</taxon>
        <taxon>Streptophyta</taxon>
        <taxon>Embryophyta</taxon>
        <taxon>Tracheophyta</taxon>
        <taxon>Spermatophyta</taxon>
        <taxon>Magnoliopsida</taxon>
        <taxon>eudicotyledons</taxon>
        <taxon>Gunneridae</taxon>
        <taxon>Pentapetalae</taxon>
        <taxon>rosids</taxon>
        <taxon>fabids</taxon>
        <taxon>Fabales</taxon>
        <taxon>Fabaceae</taxon>
        <taxon>Papilionoideae</taxon>
        <taxon>50 kb inversion clade</taxon>
        <taxon>NPAAA clade</taxon>
        <taxon>Hologalegina</taxon>
        <taxon>IRL clade</taxon>
        <taxon>Trifolieae</taxon>
        <taxon>Trifolium</taxon>
    </lineage>
</organism>
<dbReference type="AlphaFoldDB" id="A0A2Z6LRK0"/>
<accession>A0A2Z6LRK0</accession>
<name>A0A2Z6LRK0_TRISU</name>
<evidence type="ECO:0000313" key="1">
    <source>
        <dbReference type="EMBL" id="GAU21266.1"/>
    </source>
</evidence>
<dbReference type="Proteomes" id="UP000242715">
    <property type="component" value="Unassembled WGS sequence"/>
</dbReference>
<sequence length="56" mass="5966">MLHIQFCTGVVSCPCWGVLGGCTGTLSFINILEEAYEVLGVIEICVLKNTSLISCS</sequence>
<dbReference type="EMBL" id="DF973226">
    <property type="protein sequence ID" value="GAU21266.1"/>
    <property type="molecule type" value="Genomic_DNA"/>
</dbReference>
<gene>
    <name evidence="1" type="ORF">TSUD_286760</name>
</gene>
<keyword evidence="2" id="KW-1185">Reference proteome</keyword>
<proteinExistence type="predicted"/>
<reference evidence="2" key="1">
    <citation type="journal article" date="2017" name="Front. Plant Sci.">
        <title>Climate Clever Clovers: New Paradigm to Reduce the Environmental Footprint of Ruminants by Breeding Low Methanogenic Forages Utilizing Haplotype Variation.</title>
        <authorList>
            <person name="Kaur P."/>
            <person name="Appels R."/>
            <person name="Bayer P.E."/>
            <person name="Keeble-Gagnere G."/>
            <person name="Wang J."/>
            <person name="Hirakawa H."/>
            <person name="Shirasawa K."/>
            <person name="Vercoe P."/>
            <person name="Stefanova K."/>
            <person name="Durmic Z."/>
            <person name="Nichols P."/>
            <person name="Revell C."/>
            <person name="Isobe S.N."/>
            <person name="Edwards D."/>
            <person name="Erskine W."/>
        </authorList>
    </citation>
    <scope>NUCLEOTIDE SEQUENCE [LARGE SCALE GENOMIC DNA]</scope>
    <source>
        <strain evidence="2">cv. Daliak</strain>
    </source>
</reference>
<evidence type="ECO:0000313" key="2">
    <source>
        <dbReference type="Proteomes" id="UP000242715"/>
    </source>
</evidence>
<protein>
    <submittedName>
        <fullName evidence="1">Uncharacterized protein</fullName>
    </submittedName>
</protein>